<feature type="compositionally biased region" description="Basic and acidic residues" evidence="9">
    <location>
        <begin position="74"/>
        <end position="90"/>
    </location>
</feature>
<feature type="region of interest" description="Disordered" evidence="9">
    <location>
        <begin position="1"/>
        <end position="105"/>
    </location>
</feature>
<gene>
    <name evidence="12" type="ORF">PLEPLA_LOCUS1061</name>
</gene>
<dbReference type="PANTHER" id="PTHR24245">
    <property type="entry name" value="G-PROTEIN COUPLED RECEPTOR"/>
    <property type="match status" value="1"/>
</dbReference>
<evidence type="ECO:0000256" key="1">
    <source>
        <dbReference type="ARBA" id="ARBA00004651"/>
    </source>
</evidence>
<keyword evidence="3 10" id="KW-0812">Transmembrane</keyword>
<dbReference type="EMBL" id="CADEAL010000051">
    <property type="protein sequence ID" value="CAB1413361.1"/>
    <property type="molecule type" value="Genomic_DNA"/>
</dbReference>
<name>A0A9N7TIC1_PLEPL</name>
<feature type="transmembrane region" description="Helical" evidence="10">
    <location>
        <begin position="368"/>
        <end position="388"/>
    </location>
</feature>
<dbReference type="GO" id="GO:0004930">
    <property type="term" value="F:G protein-coupled receptor activity"/>
    <property type="evidence" value="ECO:0007669"/>
    <property type="project" value="UniProtKB-KW"/>
</dbReference>
<feature type="transmembrane region" description="Helical" evidence="10">
    <location>
        <begin position="164"/>
        <end position="190"/>
    </location>
</feature>
<dbReference type="AlphaFoldDB" id="A0A9N7TIC1"/>
<dbReference type="SUPFAM" id="SSF81321">
    <property type="entry name" value="Family A G protein-coupled receptor-like"/>
    <property type="match status" value="1"/>
</dbReference>
<feature type="transmembrane region" description="Helical" evidence="10">
    <location>
        <begin position="128"/>
        <end position="152"/>
    </location>
</feature>
<dbReference type="PRINTS" id="PR00237">
    <property type="entry name" value="GPCRRHODOPSN"/>
</dbReference>
<comment type="subcellular location">
    <subcellularLocation>
        <location evidence="1">Cell membrane</location>
        <topology evidence="1">Multi-pass membrane protein</topology>
    </subcellularLocation>
</comment>
<dbReference type="Proteomes" id="UP001153269">
    <property type="component" value="Unassembled WGS sequence"/>
</dbReference>
<feature type="transmembrane region" description="Helical" evidence="10">
    <location>
        <begin position="246"/>
        <end position="266"/>
    </location>
</feature>
<evidence type="ECO:0000256" key="10">
    <source>
        <dbReference type="SAM" id="Phobius"/>
    </source>
</evidence>
<evidence type="ECO:0000259" key="11">
    <source>
        <dbReference type="PROSITE" id="PS50262"/>
    </source>
</evidence>
<evidence type="ECO:0000256" key="6">
    <source>
        <dbReference type="ARBA" id="ARBA00023136"/>
    </source>
</evidence>
<sequence>MSLFSPYRSFSSHHHHHCGGISPQGPATVTSAKGLALRSVKKGRTEMNRKDRSGSPLPKSTGQLSPRVSPRVSSSHERFWHVRRDDEHLSEPVGGTSRAHGALPPPSSPLLLPLKPREMSTYAGIPEFLLEVSIVVIAVVSLLTNVSVLLCLTQSAELRSHVPGLFILNLSFSNILLAIVNMPATFLGVAQSAKPFGHLFCQAVSFAETFLTTNAMLSMAALSVDRWIAVVFPLSYSSKMRYRDALLIVAYSWLHSLAFSVSQLLMDWGGYSHTYASCTLHLAGEERSMQIAAYTTFTVLFHLSSFALCLFILSFAYLKVLRVARSHCKRIDVITVQTLLLLVDIHPSVKERCLAEQKKRRQRATKKICIFIGSFILCYSPYVITRLLELLPSMHIPRYVGIATKCLSYAKSSSDPFVYCLLRHQYRKVLVSVIGRVLRKDRYSLSAHSISSTLDTADDSCIARIT</sequence>
<comment type="caution">
    <text evidence="12">The sequence shown here is derived from an EMBL/GenBank/DDBJ whole genome shotgun (WGS) entry which is preliminary data.</text>
</comment>
<evidence type="ECO:0000256" key="3">
    <source>
        <dbReference type="ARBA" id="ARBA00022692"/>
    </source>
</evidence>
<dbReference type="PROSITE" id="PS50262">
    <property type="entry name" value="G_PROTEIN_RECEP_F1_2"/>
    <property type="match status" value="1"/>
</dbReference>
<dbReference type="InterPro" id="IPR051880">
    <property type="entry name" value="GPC_Orphan_Receptors"/>
</dbReference>
<keyword evidence="4 10" id="KW-1133">Transmembrane helix</keyword>
<reference evidence="12" key="1">
    <citation type="submission" date="2020-03" db="EMBL/GenBank/DDBJ databases">
        <authorList>
            <person name="Weist P."/>
        </authorList>
    </citation>
    <scope>NUCLEOTIDE SEQUENCE</scope>
</reference>
<evidence type="ECO:0000313" key="13">
    <source>
        <dbReference type="Proteomes" id="UP001153269"/>
    </source>
</evidence>
<feature type="transmembrane region" description="Helical" evidence="10">
    <location>
        <begin position="210"/>
        <end position="234"/>
    </location>
</feature>
<evidence type="ECO:0000256" key="4">
    <source>
        <dbReference type="ARBA" id="ARBA00022989"/>
    </source>
</evidence>
<evidence type="ECO:0000313" key="12">
    <source>
        <dbReference type="EMBL" id="CAB1413361.1"/>
    </source>
</evidence>
<evidence type="ECO:0000256" key="2">
    <source>
        <dbReference type="ARBA" id="ARBA00022475"/>
    </source>
</evidence>
<evidence type="ECO:0000256" key="7">
    <source>
        <dbReference type="ARBA" id="ARBA00023170"/>
    </source>
</evidence>
<protein>
    <recommendedName>
        <fullName evidence="11">G-protein coupled receptors family 1 profile domain-containing protein</fullName>
    </recommendedName>
</protein>
<feature type="transmembrane region" description="Helical" evidence="10">
    <location>
        <begin position="291"/>
        <end position="318"/>
    </location>
</feature>
<evidence type="ECO:0000256" key="9">
    <source>
        <dbReference type="SAM" id="MobiDB-lite"/>
    </source>
</evidence>
<dbReference type="InterPro" id="IPR000276">
    <property type="entry name" value="GPCR_Rhodpsn"/>
</dbReference>
<dbReference type="Pfam" id="PF00001">
    <property type="entry name" value="7tm_1"/>
    <property type="match status" value="1"/>
</dbReference>
<keyword evidence="5" id="KW-0297">G-protein coupled receptor</keyword>
<evidence type="ECO:0000256" key="5">
    <source>
        <dbReference type="ARBA" id="ARBA00023040"/>
    </source>
</evidence>
<dbReference type="GO" id="GO:0005886">
    <property type="term" value="C:plasma membrane"/>
    <property type="evidence" value="ECO:0007669"/>
    <property type="project" value="UniProtKB-SubCell"/>
</dbReference>
<keyword evidence="2" id="KW-1003">Cell membrane</keyword>
<accession>A0A9N7TIC1</accession>
<feature type="domain" description="G-protein coupled receptors family 1 profile" evidence="11">
    <location>
        <begin position="144"/>
        <end position="419"/>
    </location>
</feature>
<dbReference type="Gene3D" id="1.20.1070.10">
    <property type="entry name" value="Rhodopsin 7-helix transmembrane proteins"/>
    <property type="match status" value="1"/>
</dbReference>
<dbReference type="PANTHER" id="PTHR24245:SF7">
    <property type="entry name" value="G-PROTEIN COUPLED RECEPTOR 78"/>
    <property type="match status" value="1"/>
</dbReference>
<feature type="compositionally biased region" description="Basic and acidic residues" evidence="9">
    <location>
        <begin position="43"/>
        <end position="53"/>
    </location>
</feature>
<keyword evidence="6 10" id="KW-0472">Membrane</keyword>
<proteinExistence type="predicted"/>
<dbReference type="InterPro" id="IPR017452">
    <property type="entry name" value="GPCR_Rhodpsn_7TM"/>
</dbReference>
<dbReference type="FunFam" id="1.20.1070.10:FF:000289">
    <property type="entry name" value="G protein-coupled receptor 78"/>
    <property type="match status" value="1"/>
</dbReference>
<keyword evidence="7" id="KW-0675">Receptor</keyword>
<dbReference type="GO" id="GO:0007189">
    <property type="term" value="P:adenylate cyclase-activating G protein-coupled receptor signaling pathway"/>
    <property type="evidence" value="ECO:0007669"/>
    <property type="project" value="TreeGrafter"/>
</dbReference>
<keyword evidence="13" id="KW-1185">Reference proteome</keyword>
<evidence type="ECO:0000256" key="8">
    <source>
        <dbReference type="ARBA" id="ARBA00023224"/>
    </source>
</evidence>
<organism evidence="12 13">
    <name type="scientific">Pleuronectes platessa</name>
    <name type="common">European plaice</name>
    <dbReference type="NCBI Taxonomy" id="8262"/>
    <lineage>
        <taxon>Eukaryota</taxon>
        <taxon>Metazoa</taxon>
        <taxon>Chordata</taxon>
        <taxon>Craniata</taxon>
        <taxon>Vertebrata</taxon>
        <taxon>Euteleostomi</taxon>
        <taxon>Actinopterygii</taxon>
        <taxon>Neopterygii</taxon>
        <taxon>Teleostei</taxon>
        <taxon>Neoteleostei</taxon>
        <taxon>Acanthomorphata</taxon>
        <taxon>Carangaria</taxon>
        <taxon>Pleuronectiformes</taxon>
        <taxon>Pleuronectoidei</taxon>
        <taxon>Pleuronectidae</taxon>
        <taxon>Pleuronectes</taxon>
    </lineage>
</organism>
<keyword evidence="8" id="KW-0807">Transducer</keyword>